<reference evidence="1" key="2">
    <citation type="submission" date="2023-01" db="EMBL/GenBank/DDBJ databases">
        <title>Draft genome sequence of Litoribrevibacter albus strain NBRC 110071.</title>
        <authorList>
            <person name="Sun Q."/>
            <person name="Mori K."/>
        </authorList>
    </citation>
    <scope>NUCLEOTIDE SEQUENCE</scope>
    <source>
        <strain evidence="1">NBRC 110071</strain>
    </source>
</reference>
<evidence type="ECO:0000313" key="1">
    <source>
        <dbReference type="EMBL" id="GLQ30244.1"/>
    </source>
</evidence>
<dbReference type="RefSeq" id="WP_284378873.1">
    <property type="nucleotide sequence ID" value="NZ_BSNM01000003.1"/>
</dbReference>
<dbReference type="AlphaFoldDB" id="A0AA37S8S6"/>
<evidence type="ECO:0000313" key="2">
    <source>
        <dbReference type="Proteomes" id="UP001161389"/>
    </source>
</evidence>
<keyword evidence="1" id="KW-0560">Oxidoreductase</keyword>
<name>A0AA37S8S6_9GAMM</name>
<dbReference type="SUPFAM" id="SSF51197">
    <property type="entry name" value="Clavaminate synthase-like"/>
    <property type="match status" value="1"/>
</dbReference>
<sequence>MMRIEPRSKDADIKPSLLPEHPVIQHSRPLIESSPDAGFAKPHIDALVQALAKITGISANDTLDTLGETLDSGIALSPVQAAKCLQDLMRTHSFMRGVARAIQDQLKEKEQVEILYAGTGPYGLLLLPVLACFKDHRIQATLIDIHNENIDAVKRVVATLELDQYIRSIELADASQWLPPGEQKFDIILSETMNWMLKNEPQVLIFSHLVKYLRDEQSTLIPQQVVLDACVYNARHETDYKQGLMEKTEATDLGLFGCLNRESATAIAAGNLTLLDGEIHIPSPLPVDHNHLKLRTEVQVYQDLWLRDGESSLSLPLCFDHRHFQPGDTLRLTYQYGTVNGSPPGYSVLFPERSKTVEEPVSSDELGALGIRHLKRLWHKAQLDKVGRLNREIRNNEWLLDRSLIDLLEVGLEECLCFLYQTAKDYDSFERWLLEKNGGKIEPHRINEINRYLSTDSTSEPSKTCRYLSEEQKSFWQQNGYLVVENVLDKAQCQASVEAIYRFLEKHPEQPDTWYKHHSAQQNIMVQLFRDPALDANRKSEKIRQVFADLWQSENLHSSTDRVGFNPPETPTHQFNGTRLHWDLNFSEPLVFGIQGMIYLTDVAENQGAFRCVPGFHHKLEQWLAGLPEGADPNQQDLSGLEARYVSAPAGSLVVWHQFLPHGGSPNNALHPRIVQYLTMYP</sequence>
<dbReference type="CDD" id="cd02440">
    <property type="entry name" value="AdoMet_MTases"/>
    <property type="match status" value="1"/>
</dbReference>
<proteinExistence type="predicted"/>
<gene>
    <name evidence="1" type="primary">phyH</name>
    <name evidence="1" type="ORF">GCM10007876_07220</name>
</gene>
<dbReference type="Gene3D" id="3.40.50.150">
    <property type="entry name" value="Vaccinia Virus protein VP39"/>
    <property type="match status" value="1"/>
</dbReference>
<dbReference type="SUPFAM" id="SSF53335">
    <property type="entry name" value="S-adenosyl-L-methionine-dependent methyltransferases"/>
    <property type="match status" value="1"/>
</dbReference>
<dbReference type="Gene3D" id="2.60.120.620">
    <property type="entry name" value="q2cbj1_9rhob like domain"/>
    <property type="match status" value="1"/>
</dbReference>
<protein>
    <submittedName>
        <fullName evidence="1">Phytanoyl-CoA dioxygenase</fullName>
    </submittedName>
</protein>
<dbReference type="InterPro" id="IPR029063">
    <property type="entry name" value="SAM-dependent_MTases_sf"/>
</dbReference>
<dbReference type="PANTHER" id="PTHR31630">
    <property type="entry name" value="PHYTANOYL-COA DIOXYGENASE-RELATED-RELATED"/>
    <property type="match status" value="1"/>
</dbReference>
<organism evidence="1 2">
    <name type="scientific">Litoribrevibacter albus</name>
    <dbReference type="NCBI Taxonomy" id="1473156"/>
    <lineage>
        <taxon>Bacteria</taxon>
        <taxon>Pseudomonadati</taxon>
        <taxon>Pseudomonadota</taxon>
        <taxon>Gammaproteobacteria</taxon>
        <taxon>Oceanospirillales</taxon>
        <taxon>Oceanospirillaceae</taxon>
        <taxon>Litoribrevibacter</taxon>
    </lineage>
</organism>
<dbReference type="PANTHER" id="PTHR31630:SF6">
    <property type="entry name" value="PHYTANOYL-COA DIOXYGENASE-RELATED"/>
    <property type="match status" value="1"/>
</dbReference>
<comment type="caution">
    <text evidence="1">The sequence shown here is derived from an EMBL/GenBank/DDBJ whole genome shotgun (WGS) entry which is preliminary data.</text>
</comment>
<keyword evidence="2" id="KW-1185">Reference proteome</keyword>
<dbReference type="InterPro" id="IPR008775">
    <property type="entry name" value="Phytyl_CoA_dOase-like"/>
</dbReference>
<dbReference type="Pfam" id="PF05721">
    <property type="entry name" value="PhyH"/>
    <property type="match status" value="1"/>
</dbReference>
<keyword evidence="1" id="KW-0223">Dioxygenase</keyword>
<accession>A0AA37S8S6</accession>
<dbReference type="GO" id="GO:0016706">
    <property type="term" value="F:2-oxoglutarate-dependent dioxygenase activity"/>
    <property type="evidence" value="ECO:0007669"/>
    <property type="project" value="UniProtKB-ARBA"/>
</dbReference>
<dbReference type="Proteomes" id="UP001161389">
    <property type="component" value="Unassembled WGS sequence"/>
</dbReference>
<dbReference type="EMBL" id="BSNM01000003">
    <property type="protein sequence ID" value="GLQ30244.1"/>
    <property type="molecule type" value="Genomic_DNA"/>
</dbReference>
<reference evidence="1" key="1">
    <citation type="journal article" date="2014" name="Int. J. Syst. Evol. Microbiol.">
        <title>Complete genome sequence of Corynebacterium casei LMG S-19264T (=DSM 44701T), isolated from a smear-ripened cheese.</title>
        <authorList>
            <consortium name="US DOE Joint Genome Institute (JGI-PGF)"/>
            <person name="Walter F."/>
            <person name="Albersmeier A."/>
            <person name="Kalinowski J."/>
            <person name="Ruckert C."/>
        </authorList>
    </citation>
    <scope>NUCLEOTIDE SEQUENCE</scope>
    <source>
        <strain evidence="1">NBRC 110071</strain>
    </source>
</reference>